<gene>
    <name evidence="2" type="ORF">H4N64_25245</name>
</gene>
<comment type="caution">
    <text evidence="2">The sequence shown here is derived from an EMBL/GenBank/DDBJ whole genome shotgun (WGS) entry which is preliminary data.</text>
</comment>
<dbReference type="InterPro" id="IPR046739">
    <property type="entry name" value="DUF6789"/>
</dbReference>
<dbReference type="AlphaFoldDB" id="A0A7X1J655"/>
<dbReference type="Pfam" id="PF20587">
    <property type="entry name" value="DUF6789"/>
    <property type="match status" value="1"/>
</dbReference>
<feature type="transmembrane region" description="Helical" evidence="1">
    <location>
        <begin position="112"/>
        <end position="130"/>
    </location>
</feature>
<keyword evidence="1" id="KW-0472">Membrane</keyword>
<dbReference type="Proteomes" id="UP000584670">
    <property type="component" value="Unassembled WGS sequence"/>
</dbReference>
<organism evidence="2 3">
    <name type="scientific">Streptomyces cupreus</name>
    <dbReference type="NCBI Taxonomy" id="2759956"/>
    <lineage>
        <taxon>Bacteria</taxon>
        <taxon>Bacillati</taxon>
        <taxon>Actinomycetota</taxon>
        <taxon>Actinomycetes</taxon>
        <taxon>Kitasatosporales</taxon>
        <taxon>Streptomycetaceae</taxon>
        <taxon>Streptomyces</taxon>
    </lineage>
</organism>
<name>A0A7X1J655_9ACTN</name>
<protein>
    <recommendedName>
        <fullName evidence="4">DUF1440 domain-containing protein</fullName>
    </recommendedName>
</protein>
<evidence type="ECO:0000313" key="3">
    <source>
        <dbReference type="Proteomes" id="UP000584670"/>
    </source>
</evidence>
<keyword evidence="3" id="KW-1185">Reference proteome</keyword>
<feature type="transmembrane region" description="Helical" evidence="1">
    <location>
        <begin position="150"/>
        <end position="169"/>
    </location>
</feature>
<evidence type="ECO:0000313" key="2">
    <source>
        <dbReference type="EMBL" id="MBC2904831.1"/>
    </source>
</evidence>
<accession>A0A7X1J655</accession>
<feature type="transmembrane region" description="Helical" evidence="1">
    <location>
        <begin position="23"/>
        <end position="44"/>
    </location>
</feature>
<evidence type="ECO:0008006" key="4">
    <source>
        <dbReference type="Google" id="ProtNLM"/>
    </source>
</evidence>
<proteinExistence type="predicted"/>
<evidence type="ECO:0000256" key="1">
    <source>
        <dbReference type="SAM" id="Phobius"/>
    </source>
</evidence>
<sequence>MPHLSSINDETAWWRLWATRHRVAAALVGGVIATHVATIFGYWFPGVGLTRLDWNTANGWVYVPFASPLEKFTVGGAFHYLDGIVFAVVFACALHPLLPWRNTVVGNLAKGLVFGTLLAIISVAFMTPRIYGPARDTDPGFLSLDLGWNYILTVFVWHWAYGLHLALIYNPLPADTEEETLPADVGEISAAGSETLPTADSMSAAATAK</sequence>
<keyword evidence="1" id="KW-0812">Transmembrane</keyword>
<feature type="transmembrane region" description="Helical" evidence="1">
    <location>
        <begin position="77"/>
        <end position="100"/>
    </location>
</feature>
<reference evidence="2 3" key="1">
    <citation type="submission" date="2020-08" db="EMBL/GenBank/DDBJ databases">
        <title>Streptomyces sp. PSKA01 genome sequencing and assembly.</title>
        <authorList>
            <person name="Mandal S."/>
            <person name="Maiti P.K."/>
            <person name="Das P."/>
        </authorList>
    </citation>
    <scope>NUCLEOTIDE SEQUENCE [LARGE SCALE GENOMIC DNA]</scope>
    <source>
        <strain evidence="2 3">PSKA01</strain>
    </source>
</reference>
<dbReference type="EMBL" id="JACMSF010000029">
    <property type="protein sequence ID" value="MBC2904831.1"/>
    <property type="molecule type" value="Genomic_DNA"/>
</dbReference>
<dbReference type="RefSeq" id="WP_186284689.1">
    <property type="nucleotide sequence ID" value="NZ_JACMSF010000029.1"/>
</dbReference>
<keyword evidence="1" id="KW-1133">Transmembrane helix</keyword>